<organism evidence="4 5">
    <name type="scientific">Vanrija pseudolonga</name>
    <dbReference type="NCBI Taxonomy" id="143232"/>
    <lineage>
        <taxon>Eukaryota</taxon>
        <taxon>Fungi</taxon>
        <taxon>Dikarya</taxon>
        <taxon>Basidiomycota</taxon>
        <taxon>Agaricomycotina</taxon>
        <taxon>Tremellomycetes</taxon>
        <taxon>Trichosporonales</taxon>
        <taxon>Trichosporonaceae</taxon>
        <taxon>Vanrija</taxon>
    </lineage>
</organism>
<dbReference type="EMBL" id="CP086714">
    <property type="protein sequence ID" value="WOO77925.1"/>
    <property type="molecule type" value="Genomic_DNA"/>
</dbReference>
<evidence type="ECO:0000256" key="1">
    <source>
        <dbReference type="ARBA" id="ARBA00006499"/>
    </source>
</evidence>
<dbReference type="Gene3D" id="3.40.50.1820">
    <property type="entry name" value="alpha/beta hydrolase"/>
    <property type="match status" value="1"/>
</dbReference>
<dbReference type="InterPro" id="IPR050565">
    <property type="entry name" value="LYPA1-2/EST-like"/>
</dbReference>
<accession>A0AAF1BHR5</accession>
<dbReference type="SUPFAM" id="SSF53474">
    <property type="entry name" value="alpha/beta-Hydrolases"/>
    <property type="match status" value="1"/>
</dbReference>
<feature type="domain" description="Phospholipase/carboxylesterase/thioesterase" evidence="3">
    <location>
        <begin position="35"/>
        <end position="151"/>
    </location>
</feature>
<reference evidence="4" key="1">
    <citation type="submission" date="2023-10" db="EMBL/GenBank/DDBJ databases">
        <authorList>
            <person name="Noh H."/>
        </authorList>
    </citation>
    <scope>NUCLEOTIDE SEQUENCE</scope>
    <source>
        <strain evidence="4">DUCC4014</strain>
    </source>
</reference>
<sequence length="272" mass="29265">MPETPLTLKPAASAPATPKPTPTRAALKPWDFEYIPAKDGRDANLLIMFHGLGDTKAAFAGLARQLSLPSTAVISLQAPNPVPLMDTPSWSWYNTFDPMFNPLPNPDPSPTVAPLRALLAQLVGLGWRLPQIHLFGWAQGGTMALELALSVGRESVDVQLESGETVSGKRLGSVVSVCAGLESFPTGENKAATPALWFTRADPRSVVGQRAEAALRKGFVHLEVVRGDAARGQDMPRSTAEWTGIMRFWGQVLARGDEGWKGQGDVYEVVKS</sequence>
<dbReference type="PANTHER" id="PTHR10655:SF67">
    <property type="entry name" value="PHOSPHOLIPASE_CARBOXYLESTERASE SUPERFAMILY (AFU_ORTHOLOGUE AFUA_5G09340)"/>
    <property type="match status" value="1"/>
</dbReference>
<name>A0AAF1BHR5_9TREE</name>
<dbReference type="AlphaFoldDB" id="A0AAF1BHR5"/>
<dbReference type="InterPro" id="IPR029058">
    <property type="entry name" value="AB_hydrolase_fold"/>
</dbReference>
<feature type="region of interest" description="Disordered" evidence="2">
    <location>
        <begin position="1"/>
        <end position="24"/>
    </location>
</feature>
<gene>
    <name evidence="4" type="primary">UMAG_10204</name>
    <name evidence="4" type="ORF">LOC62_01G001479</name>
</gene>
<comment type="similarity">
    <text evidence="1">Belongs to the AB hydrolase superfamily. AB hydrolase 2 family.</text>
</comment>
<protein>
    <submittedName>
        <fullName evidence="4">Purtative hydrolase</fullName>
    </submittedName>
</protein>
<dbReference type="RefSeq" id="XP_062623957.1">
    <property type="nucleotide sequence ID" value="XM_062767973.1"/>
</dbReference>
<dbReference type="GO" id="GO:0008474">
    <property type="term" value="F:palmitoyl-(protein) hydrolase activity"/>
    <property type="evidence" value="ECO:0007669"/>
    <property type="project" value="TreeGrafter"/>
</dbReference>
<dbReference type="Proteomes" id="UP000827549">
    <property type="component" value="Chromosome 1"/>
</dbReference>
<dbReference type="Pfam" id="PF02230">
    <property type="entry name" value="Abhydrolase_2"/>
    <property type="match status" value="1"/>
</dbReference>
<keyword evidence="5" id="KW-1185">Reference proteome</keyword>
<dbReference type="GO" id="GO:0052689">
    <property type="term" value="F:carboxylic ester hydrolase activity"/>
    <property type="evidence" value="ECO:0007669"/>
    <property type="project" value="TreeGrafter"/>
</dbReference>
<keyword evidence="4" id="KW-0378">Hydrolase</keyword>
<evidence type="ECO:0000313" key="5">
    <source>
        <dbReference type="Proteomes" id="UP000827549"/>
    </source>
</evidence>
<evidence type="ECO:0000256" key="2">
    <source>
        <dbReference type="SAM" id="MobiDB-lite"/>
    </source>
</evidence>
<evidence type="ECO:0000259" key="3">
    <source>
        <dbReference type="Pfam" id="PF02230"/>
    </source>
</evidence>
<proteinExistence type="inferred from homology"/>
<dbReference type="PANTHER" id="PTHR10655">
    <property type="entry name" value="LYSOPHOSPHOLIPASE-RELATED"/>
    <property type="match status" value="1"/>
</dbReference>
<dbReference type="GO" id="GO:0005737">
    <property type="term" value="C:cytoplasm"/>
    <property type="evidence" value="ECO:0007669"/>
    <property type="project" value="TreeGrafter"/>
</dbReference>
<dbReference type="GeneID" id="87804734"/>
<evidence type="ECO:0000313" key="4">
    <source>
        <dbReference type="EMBL" id="WOO77925.1"/>
    </source>
</evidence>
<dbReference type="InterPro" id="IPR003140">
    <property type="entry name" value="PLipase/COase/thioEstase"/>
</dbReference>